<dbReference type="AlphaFoldDB" id="A0AAV7TWP4"/>
<gene>
    <name evidence="2" type="ORF">NDU88_006109</name>
</gene>
<organism evidence="2 3">
    <name type="scientific">Pleurodeles waltl</name>
    <name type="common">Iberian ribbed newt</name>
    <dbReference type="NCBI Taxonomy" id="8319"/>
    <lineage>
        <taxon>Eukaryota</taxon>
        <taxon>Metazoa</taxon>
        <taxon>Chordata</taxon>
        <taxon>Craniata</taxon>
        <taxon>Vertebrata</taxon>
        <taxon>Euteleostomi</taxon>
        <taxon>Amphibia</taxon>
        <taxon>Batrachia</taxon>
        <taxon>Caudata</taxon>
        <taxon>Salamandroidea</taxon>
        <taxon>Salamandridae</taxon>
        <taxon>Pleurodelinae</taxon>
        <taxon>Pleurodeles</taxon>
    </lineage>
</organism>
<dbReference type="Proteomes" id="UP001066276">
    <property type="component" value="Chromosome 3_2"/>
</dbReference>
<protein>
    <submittedName>
        <fullName evidence="2">Uncharacterized protein</fullName>
    </submittedName>
</protein>
<sequence length="199" mass="21835">MLSRPGLPPCAPPFLSRVLPLPPQHPSGSLLSHIRVRAPAASHGFRASPDSLRPSRSDFPSLTLTPGLVGAPGWQNLFPLRLCDGSDRFDPHTRATGAAAVGDDPEVTLRSHLPIGSFHHLRDSGNLKGEVPEIKGVWRSEEEMVQETSGEEPPKRVKTQRRRGTLGASRIPEVEGQAELRSSMDRTWDEARRPWEATP</sequence>
<feature type="compositionally biased region" description="Basic and acidic residues" evidence="1">
    <location>
        <begin position="182"/>
        <end position="199"/>
    </location>
</feature>
<evidence type="ECO:0000313" key="3">
    <source>
        <dbReference type="Proteomes" id="UP001066276"/>
    </source>
</evidence>
<dbReference type="EMBL" id="JANPWB010000006">
    <property type="protein sequence ID" value="KAJ1180898.1"/>
    <property type="molecule type" value="Genomic_DNA"/>
</dbReference>
<evidence type="ECO:0000313" key="2">
    <source>
        <dbReference type="EMBL" id="KAJ1180898.1"/>
    </source>
</evidence>
<evidence type="ECO:0000256" key="1">
    <source>
        <dbReference type="SAM" id="MobiDB-lite"/>
    </source>
</evidence>
<feature type="region of interest" description="Disordered" evidence="1">
    <location>
        <begin position="144"/>
        <end position="199"/>
    </location>
</feature>
<keyword evidence="3" id="KW-1185">Reference proteome</keyword>
<proteinExistence type="predicted"/>
<name>A0AAV7TWP4_PLEWA</name>
<reference evidence="2" key="1">
    <citation type="journal article" date="2022" name="bioRxiv">
        <title>Sequencing and chromosome-scale assembly of the giantPleurodeles waltlgenome.</title>
        <authorList>
            <person name="Brown T."/>
            <person name="Elewa A."/>
            <person name="Iarovenko S."/>
            <person name="Subramanian E."/>
            <person name="Araus A.J."/>
            <person name="Petzold A."/>
            <person name="Susuki M."/>
            <person name="Suzuki K.-i.T."/>
            <person name="Hayashi T."/>
            <person name="Toyoda A."/>
            <person name="Oliveira C."/>
            <person name="Osipova E."/>
            <person name="Leigh N.D."/>
            <person name="Simon A."/>
            <person name="Yun M.H."/>
        </authorList>
    </citation>
    <scope>NUCLEOTIDE SEQUENCE</scope>
    <source>
        <strain evidence="2">20211129_DDA</strain>
        <tissue evidence="2">Liver</tissue>
    </source>
</reference>
<comment type="caution">
    <text evidence="2">The sequence shown here is derived from an EMBL/GenBank/DDBJ whole genome shotgun (WGS) entry which is preliminary data.</text>
</comment>
<accession>A0AAV7TWP4</accession>